<gene>
    <name evidence="1" type="ORF">KYK27_14675</name>
</gene>
<reference evidence="1 2" key="1">
    <citation type="submission" date="2021-07" db="EMBL/GenBank/DDBJ databases">
        <authorList>
            <person name="Kim M.K."/>
        </authorList>
    </citation>
    <scope>NUCLEOTIDE SEQUENCE [LARGE SCALE GENOMIC DNA]</scope>
    <source>
        <strain evidence="1 2">HLY7-15</strain>
    </source>
</reference>
<dbReference type="RefSeq" id="WP_199110891.1">
    <property type="nucleotide sequence ID" value="NZ_JAHWXQ010000004.1"/>
</dbReference>
<protein>
    <submittedName>
        <fullName evidence="1">T9SS type A sorting domain-containing protein</fullName>
    </submittedName>
</protein>
<organism evidence="1 2">
    <name type="scientific">Pontibacter populi</name>
    <dbReference type="NCBI Taxonomy" id="890055"/>
    <lineage>
        <taxon>Bacteria</taxon>
        <taxon>Pseudomonadati</taxon>
        <taxon>Bacteroidota</taxon>
        <taxon>Cytophagia</taxon>
        <taxon>Cytophagales</taxon>
        <taxon>Hymenobacteraceae</taxon>
        <taxon>Pontibacter</taxon>
    </lineage>
</organism>
<accession>A0ABS6XEC4</accession>
<evidence type="ECO:0000313" key="1">
    <source>
        <dbReference type="EMBL" id="MBW3366304.1"/>
    </source>
</evidence>
<proteinExistence type="predicted"/>
<keyword evidence="2" id="KW-1185">Reference proteome</keyword>
<evidence type="ECO:0000313" key="2">
    <source>
        <dbReference type="Proteomes" id="UP000774935"/>
    </source>
</evidence>
<dbReference type="Proteomes" id="UP000774935">
    <property type="component" value="Unassembled WGS sequence"/>
</dbReference>
<name>A0ABS6XEC4_9BACT</name>
<comment type="caution">
    <text evidence="1">The sequence shown here is derived from an EMBL/GenBank/DDBJ whole genome shotgun (WGS) entry which is preliminary data.</text>
</comment>
<sequence length="165" mass="18383">MKSFFSLSIRFVLLLVALLKVDFVLGQEIAVAKDKAELYVAAKVSDSPLVSETGYATTIVKSKVAFEEQPTTLGNTTETERLKLWVAYKTFSTKKVLGFTLKQRGNYKLEVLDMQGTIVAVLGEGFGQEREELTFLFRGENLPTGTYIGRLITANEVTSTRFILK</sequence>
<dbReference type="EMBL" id="JAHWXQ010000004">
    <property type="protein sequence ID" value="MBW3366304.1"/>
    <property type="molecule type" value="Genomic_DNA"/>
</dbReference>